<accession>A0A926F3C0</accession>
<dbReference type="InterPro" id="IPR016181">
    <property type="entry name" value="Acyl_CoA_acyltransferase"/>
</dbReference>
<reference evidence="2 3" key="1">
    <citation type="submission" date="2020-08" db="EMBL/GenBank/DDBJ databases">
        <title>Genome public.</title>
        <authorList>
            <person name="Liu C."/>
            <person name="Sun Q."/>
        </authorList>
    </citation>
    <scope>NUCLEOTIDE SEQUENCE [LARGE SCALE GENOMIC DNA]</scope>
    <source>
        <strain evidence="2 3">NSJ-26</strain>
    </source>
</reference>
<dbReference type="AlphaFoldDB" id="A0A926F3C0"/>
<comment type="caution">
    <text evidence="2">The sequence shown here is derived from an EMBL/GenBank/DDBJ whole genome shotgun (WGS) entry which is preliminary data.</text>
</comment>
<organism evidence="2 3">
    <name type="scientific">Wansuia hejianensis</name>
    <dbReference type="NCBI Taxonomy" id="2763667"/>
    <lineage>
        <taxon>Bacteria</taxon>
        <taxon>Bacillati</taxon>
        <taxon>Bacillota</taxon>
        <taxon>Clostridia</taxon>
        <taxon>Lachnospirales</taxon>
        <taxon>Lachnospiraceae</taxon>
        <taxon>Wansuia</taxon>
    </lineage>
</organism>
<proteinExistence type="predicted"/>
<dbReference type="InterPro" id="IPR000182">
    <property type="entry name" value="GNAT_dom"/>
</dbReference>
<dbReference type="PANTHER" id="PTHR43415">
    <property type="entry name" value="SPERMIDINE N(1)-ACETYLTRANSFERASE"/>
    <property type="match status" value="1"/>
</dbReference>
<sequence>MLFQSTRITLRKMTVQDIEVYHKWRNDLEVMQSTAPMLDVYHIEETEEFVTQVILGSHSSKCYIIVDKESKKPIGITSLINIDNKNRNAECIIDIGDKESWGKGYGAEAMKLLLDFGFLEMNLHRIYLRVFSFNSRAIKLYEKLGFQQEGKSRESIFRNGKWHDIIHMSIMQNEYVEKIK</sequence>
<dbReference type="Gene3D" id="3.40.630.30">
    <property type="match status" value="1"/>
</dbReference>
<dbReference type="SUPFAM" id="SSF55729">
    <property type="entry name" value="Acyl-CoA N-acyltransferases (Nat)"/>
    <property type="match status" value="1"/>
</dbReference>
<feature type="domain" description="N-acetyltransferase" evidence="1">
    <location>
        <begin position="8"/>
        <end position="173"/>
    </location>
</feature>
<evidence type="ECO:0000259" key="1">
    <source>
        <dbReference type="PROSITE" id="PS51186"/>
    </source>
</evidence>
<evidence type="ECO:0000313" key="2">
    <source>
        <dbReference type="EMBL" id="MBC8591139.1"/>
    </source>
</evidence>
<dbReference type="RefSeq" id="WP_228109508.1">
    <property type="nucleotide sequence ID" value="NZ_JACRTK010000003.1"/>
</dbReference>
<dbReference type="Proteomes" id="UP000601522">
    <property type="component" value="Unassembled WGS sequence"/>
</dbReference>
<evidence type="ECO:0000313" key="3">
    <source>
        <dbReference type="Proteomes" id="UP000601522"/>
    </source>
</evidence>
<dbReference type="PANTHER" id="PTHR43415:SF3">
    <property type="entry name" value="GNAT-FAMILY ACETYLTRANSFERASE"/>
    <property type="match status" value="1"/>
</dbReference>
<dbReference type="Pfam" id="PF13302">
    <property type="entry name" value="Acetyltransf_3"/>
    <property type="match status" value="1"/>
</dbReference>
<dbReference type="PROSITE" id="PS51186">
    <property type="entry name" value="GNAT"/>
    <property type="match status" value="1"/>
</dbReference>
<dbReference type="GO" id="GO:0016747">
    <property type="term" value="F:acyltransferase activity, transferring groups other than amino-acyl groups"/>
    <property type="evidence" value="ECO:0007669"/>
    <property type="project" value="InterPro"/>
</dbReference>
<keyword evidence="3" id="KW-1185">Reference proteome</keyword>
<dbReference type="EMBL" id="JACRTK010000003">
    <property type="protein sequence ID" value="MBC8591139.1"/>
    <property type="molecule type" value="Genomic_DNA"/>
</dbReference>
<gene>
    <name evidence="2" type="ORF">H8689_08420</name>
</gene>
<protein>
    <submittedName>
        <fullName evidence="2">GNAT family N-acetyltransferase</fullName>
    </submittedName>
</protein>
<name>A0A926F3C0_9FIRM</name>